<organism evidence="2 3">
    <name type="scientific">Simiduia aestuariiviva</name>
    <dbReference type="NCBI Taxonomy" id="1510459"/>
    <lineage>
        <taxon>Bacteria</taxon>
        <taxon>Pseudomonadati</taxon>
        <taxon>Pseudomonadota</taxon>
        <taxon>Gammaproteobacteria</taxon>
        <taxon>Cellvibrionales</taxon>
        <taxon>Cellvibrionaceae</taxon>
        <taxon>Simiduia</taxon>
    </lineage>
</organism>
<evidence type="ECO:0000313" key="3">
    <source>
        <dbReference type="Proteomes" id="UP000559987"/>
    </source>
</evidence>
<accession>A0A839UL88</accession>
<dbReference type="AlphaFoldDB" id="A0A839UL88"/>
<dbReference type="Pfam" id="PF18974">
    <property type="entry name" value="DUF5710"/>
    <property type="match status" value="1"/>
</dbReference>
<evidence type="ECO:0000259" key="1">
    <source>
        <dbReference type="Pfam" id="PF18974"/>
    </source>
</evidence>
<evidence type="ECO:0000313" key="2">
    <source>
        <dbReference type="EMBL" id="MBB3168602.1"/>
    </source>
</evidence>
<keyword evidence="3" id="KW-1185">Reference proteome</keyword>
<proteinExistence type="predicted"/>
<protein>
    <recommendedName>
        <fullName evidence="1">DUF5710 domain-containing protein</fullName>
    </recommendedName>
</protein>
<sequence>MKVIKTIAPNKPGARKFLKLYGDNLIAVRYRKAAGRRLITIEILVDEYSAPQDSGGPRVNHQENREPVGFHLNFDQHQLRAQAKALGARWSQHQKLWYLPRHQVVALGLVNNIVAGAAERCVDVDLLLNDAGEPSYE</sequence>
<dbReference type="InterPro" id="IPR043764">
    <property type="entry name" value="DUF5710"/>
</dbReference>
<feature type="domain" description="DUF5710" evidence="1">
    <location>
        <begin position="80"/>
        <end position="103"/>
    </location>
</feature>
<dbReference type="EMBL" id="JACHXZ010000002">
    <property type="protein sequence ID" value="MBB3168602.1"/>
    <property type="molecule type" value="Genomic_DNA"/>
</dbReference>
<comment type="caution">
    <text evidence="2">The sequence shown here is derived from an EMBL/GenBank/DDBJ whole genome shotgun (WGS) entry which is preliminary data.</text>
</comment>
<dbReference type="RefSeq" id="WP_183910073.1">
    <property type="nucleotide sequence ID" value="NZ_JACHXZ010000002.1"/>
</dbReference>
<reference evidence="2 3" key="1">
    <citation type="submission" date="2020-08" db="EMBL/GenBank/DDBJ databases">
        <title>Genomic Encyclopedia of Type Strains, Phase III (KMG-III): the genomes of soil and plant-associated and newly described type strains.</title>
        <authorList>
            <person name="Whitman W."/>
        </authorList>
    </citation>
    <scope>NUCLEOTIDE SEQUENCE [LARGE SCALE GENOMIC DNA]</scope>
    <source>
        <strain evidence="2 3">CECT 8571</strain>
    </source>
</reference>
<dbReference type="Proteomes" id="UP000559987">
    <property type="component" value="Unassembled WGS sequence"/>
</dbReference>
<name>A0A839UL88_9GAMM</name>
<gene>
    <name evidence="2" type="ORF">FHS30_001786</name>
</gene>